<dbReference type="Pfam" id="PF04564">
    <property type="entry name" value="U-box"/>
    <property type="match status" value="1"/>
</dbReference>
<dbReference type="InterPro" id="IPR013083">
    <property type="entry name" value="Znf_RING/FYVE/PHD"/>
</dbReference>
<dbReference type="InterPro" id="IPR011989">
    <property type="entry name" value="ARM-like"/>
</dbReference>
<evidence type="ECO:0000256" key="5">
    <source>
        <dbReference type="RuleBase" id="RU369093"/>
    </source>
</evidence>
<dbReference type="CDD" id="cd16664">
    <property type="entry name" value="RING-Ubox_PUB"/>
    <property type="match status" value="1"/>
</dbReference>
<dbReference type="SUPFAM" id="SSF48371">
    <property type="entry name" value="ARM repeat"/>
    <property type="match status" value="1"/>
</dbReference>
<dbReference type="PROSITE" id="PS51698">
    <property type="entry name" value="U_BOX"/>
    <property type="match status" value="1"/>
</dbReference>
<dbReference type="GO" id="GO:0061630">
    <property type="term" value="F:ubiquitin protein ligase activity"/>
    <property type="evidence" value="ECO:0007669"/>
    <property type="project" value="UniProtKB-UniRule"/>
</dbReference>
<comment type="catalytic activity">
    <reaction evidence="1 5">
        <text>S-ubiquitinyl-[E2 ubiquitin-conjugating enzyme]-L-cysteine + [acceptor protein]-L-lysine = [E2 ubiquitin-conjugating enzyme]-L-cysteine + N(6)-ubiquitinyl-[acceptor protein]-L-lysine.</text>
        <dbReference type="EC" id="2.3.2.27"/>
    </reaction>
</comment>
<protein>
    <recommendedName>
        <fullName evidence="5 6">U-box domain-containing protein</fullName>
        <ecNumber evidence="5">2.3.2.27</ecNumber>
    </recommendedName>
    <alternativeName>
        <fullName evidence="5">RING-type E3 ubiquitin transferase PUB</fullName>
    </alternativeName>
</protein>
<evidence type="ECO:0000259" key="6">
    <source>
        <dbReference type="PROSITE" id="PS51698"/>
    </source>
</evidence>
<dbReference type="AlphaFoldDB" id="A0A6P3YUV8"/>
<dbReference type="InterPro" id="IPR003613">
    <property type="entry name" value="Ubox_domain"/>
</dbReference>
<dbReference type="InterPro" id="IPR058678">
    <property type="entry name" value="ARM_PUB"/>
</dbReference>
<dbReference type="Proteomes" id="UP001652623">
    <property type="component" value="Chromosome 10"/>
</dbReference>
<dbReference type="SUPFAM" id="SSF57850">
    <property type="entry name" value="RING/U-box"/>
    <property type="match status" value="1"/>
</dbReference>
<evidence type="ECO:0000256" key="1">
    <source>
        <dbReference type="ARBA" id="ARBA00000900"/>
    </source>
</evidence>
<comment type="pathway">
    <text evidence="2 5">Protein modification; protein ubiquitination.</text>
</comment>
<keyword evidence="7" id="KW-1185">Reference proteome</keyword>
<dbReference type="GeneID" id="107403584"/>
<sequence length="429" mass="48632">MEVMVEPPKYFVCPISLQLMKDPVTAETGITYDRESIERWFLTANNLTCPVTKQTLRSDSDLTPNHTLRRLIQSWCTLNATNGVDRIPTPKSPLNNTLIFKLINDLSIVDNDDYLKPEKALKKMEALANESDRNRKCMAEAGVAKAMVLFLERCCKQGTTSTMCLQQALKVLHLVWNHTPEIKLLVNEENTDFLQVLMWILQSDHKVSRTEAMLVLKMAIQDSNRTRLERLNPELFKSIVKVLRDKVAVKSALEALIKACTWRANRLRIVEAGAVFELIETELLTNPEKHATELIFNLLAQLCSIAEGREQLSKHAGGIAMVSKSILRVSPATDDRAVLILSMIAKFSARNEVVLEMLWVGAVTKLCMVMQAECAAYLKEKAREILRLHSKLWKDSPCIVLYLRTRNQRMVQIKLFGSNQVHRTASSST</sequence>
<dbReference type="EC" id="2.3.2.27" evidence="5"/>
<feature type="domain" description="U-box" evidence="6">
    <location>
        <begin position="6"/>
        <end position="82"/>
    </location>
</feature>
<proteinExistence type="predicted"/>
<dbReference type="InterPro" id="IPR045185">
    <property type="entry name" value="PUB22/23/24-like"/>
</dbReference>
<comment type="function">
    <text evidence="5">Functions as an E3 ubiquitin ligase.</text>
</comment>
<dbReference type="FunCoup" id="A0A6P3YUV8">
    <property type="interactions" value="45"/>
</dbReference>
<dbReference type="SMART" id="SM00504">
    <property type="entry name" value="Ubox"/>
    <property type="match status" value="1"/>
</dbReference>
<name>A0A6P3YUV8_ZIZJJ</name>
<reference evidence="8" key="1">
    <citation type="submission" date="2025-08" db="UniProtKB">
        <authorList>
            <consortium name="RefSeq"/>
        </authorList>
    </citation>
    <scope>IDENTIFICATION</scope>
    <source>
        <tissue evidence="8">Seedling</tissue>
    </source>
</reference>
<evidence type="ECO:0000256" key="2">
    <source>
        <dbReference type="ARBA" id="ARBA00004906"/>
    </source>
</evidence>
<evidence type="ECO:0000256" key="3">
    <source>
        <dbReference type="ARBA" id="ARBA00022679"/>
    </source>
</evidence>
<evidence type="ECO:0000313" key="8">
    <source>
        <dbReference type="RefSeq" id="XP_015865979.3"/>
    </source>
</evidence>
<dbReference type="RefSeq" id="XP_015865979.3">
    <property type="nucleotide sequence ID" value="XM_016010493.4"/>
</dbReference>
<dbReference type="Gene3D" id="1.25.10.10">
    <property type="entry name" value="Leucine-rich Repeat Variant"/>
    <property type="match status" value="1"/>
</dbReference>
<dbReference type="PANTHER" id="PTHR22849">
    <property type="entry name" value="WDSAM1 PROTEIN"/>
    <property type="match status" value="1"/>
</dbReference>
<evidence type="ECO:0000256" key="4">
    <source>
        <dbReference type="ARBA" id="ARBA00022786"/>
    </source>
</evidence>
<evidence type="ECO:0000313" key="7">
    <source>
        <dbReference type="Proteomes" id="UP001652623"/>
    </source>
</evidence>
<keyword evidence="4 5" id="KW-0833">Ubl conjugation pathway</keyword>
<accession>A0A6P3YUV8</accession>
<dbReference type="KEGG" id="zju:107403584"/>
<dbReference type="UniPathway" id="UPA00143"/>
<dbReference type="InParanoid" id="A0A6P3YUV8"/>
<dbReference type="PANTHER" id="PTHR22849:SF128">
    <property type="entry name" value="U-BOX DOMAIN-CONTAINING PROTEIN"/>
    <property type="match status" value="1"/>
</dbReference>
<gene>
    <name evidence="8" type="primary">LOC107403584</name>
</gene>
<dbReference type="InterPro" id="IPR045210">
    <property type="entry name" value="RING-Ubox_PUB"/>
</dbReference>
<dbReference type="GO" id="GO:0016567">
    <property type="term" value="P:protein ubiquitination"/>
    <property type="evidence" value="ECO:0007669"/>
    <property type="project" value="UniProtKB-UniRule"/>
</dbReference>
<dbReference type="Pfam" id="PF25598">
    <property type="entry name" value="ARM_PUB"/>
    <property type="match status" value="1"/>
</dbReference>
<dbReference type="InterPro" id="IPR016024">
    <property type="entry name" value="ARM-type_fold"/>
</dbReference>
<keyword evidence="3 5" id="KW-0808">Transferase</keyword>
<dbReference type="Gene3D" id="3.30.40.10">
    <property type="entry name" value="Zinc/RING finger domain, C3HC4 (zinc finger)"/>
    <property type="match status" value="1"/>
</dbReference>
<organism evidence="7 8">
    <name type="scientific">Ziziphus jujuba</name>
    <name type="common">Chinese jujube</name>
    <name type="synonym">Ziziphus sativa</name>
    <dbReference type="NCBI Taxonomy" id="326968"/>
    <lineage>
        <taxon>Eukaryota</taxon>
        <taxon>Viridiplantae</taxon>
        <taxon>Streptophyta</taxon>
        <taxon>Embryophyta</taxon>
        <taxon>Tracheophyta</taxon>
        <taxon>Spermatophyta</taxon>
        <taxon>Magnoliopsida</taxon>
        <taxon>eudicotyledons</taxon>
        <taxon>Gunneridae</taxon>
        <taxon>Pentapetalae</taxon>
        <taxon>rosids</taxon>
        <taxon>fabids</taxon>
        <taxon>Rosales</taxon>
        <taxon>Rhamnaceae</taxon>
        <taxon>Paliureae</taxon>
        <taxon>Ziziphus</taxon>
    </lineage>
</organism>